<dbReference type="EMBL" id="LUCH01002599">
    <property type="protein sequence ID" value="KAF5401250.1"/>
    <property type="molecule type" value="Genomic_DNA"/>
</dbReference>
<feature type="domain" description="Helicase C-terminal" evidence="2">
    <location>
        <begin position="31"/>
        <end position="123"/>
    </location>
</feature>
<dbReference type="PANTHER" id="PTHR45623">
    <property type="entry name" value="CHROMODOMAIN-HELICASE-DNA-BINDING PROTEIN 3-RELATED-RELATED"/>
    <property type="match status" value="1"/>
</dbReference>
<protein>
    <recommendedName>
        <fullName evidence="2">Helicase C-terminal domain-containing protein</fullName>
    </recommendedName>
</protein>
<dbReference type="GO" id="GO:0005634">
    <property type="term" value="C:nucleus"/>
    <property type="evidence" value="ECO:0007669"/>
    <property type="project" value="TreeGrafter"/>
</dbReference>
<dbReference type="GO" id="GO:0003682">
    <property type="term" value="F:chromatin binding"/>
    <property type="evidence" value="ECO:0007669"/>
    <property type="project" value="TreeGrafter"/>
</dbReference>
<dbReference type="SUPFAM" id="SSF52540">
    <property type="entry name" value="P-loop containing nucleoside triphosphate hydrolases"/>
    <property type="match status" value="1"/>
</dbReference>
<dbReference type="Pfam" id="PF00271">
    <property type="entry name" value="Helicase_C"/>
    <property type="match status" value="1"/>
</dbReference>
<dbReference type="OrthoDB" id="6267773at2759"/>
<keyword evidence="1" id="KW-0539">Nucleus</keyword>
<evidence type="ECO:0000313" key="4">
    <source>
        <dbReference type="Proteomes" id="UP000748531"/>
    </source>
</evidence>
<dbReference type="Gene3D" id="3.40.50.300">
    <property type="entry name" value="P-loop containing nucleotide triphosphate hydrolases"/>
    <property type="match status" value="1"/>
</dbReference>
<keyword evidence="4" id="KW-1185">Reference proteome</keyword>
<dbReference type="GO" id="GO:0003677">
    <property type="term" value="F:DNA binding"/>
    <property type="evidence" value="ECO:0007669"/>
    <property type="project" value="TreeGrafter"/>
</dbReference>
<dbReference type="InterPro" id="IPR027417">
    <property type="entry name" value="P-loop_NTPase"/>
</dbReference>
<dbReference type="InterPro" id="IPR001650">
    <property type="entry name" value="Helicase_C-like"/>
</dbReference>
<evidence type="ECO:0000313" key="3">
    <source>
        <dbReference type="EMBL" id="KAF5401250.1"/>
    </source>
</evidence>
<accession>A0A8J4SPK5</accession>
<reference evidence="3" key="1">
    <citation type="submission" date="2019-05" db="EMBL/GenBank/DDBJ databases">
        <title>Annotation for the trematode Paragonimus heterotremus.</title>
        <authorList>
            <person name="Choi Y.-J."/>
        </authorList>
    </citation>
    <scope>NUCLEOTIDE SEQUENCE</scope>
    <source>
        <strain evidence="3">LC</strain>
    </source>
</reference>
<organism evidence="3 4">
    <name type="scientific">Paragonimus heterotremus</name>
    <dbReference type="NCBI Taxonomy" id="100268"/>
    <lineage>
        <taxon>Eukaryota</taxon>
        <taxon>Metazoa</taxon>
        <taxon>Spiralia</taxon>
        <taxon>Lophotrochozoa</taxon>
        <taxon>Platyhelminthes</taxon>
        <taxon>Trematoda</taxon>
        <taxon>Digenea</taxon>
        <taxon>Plagiorchiida</taxon>
        <taxon>Troglotremata</taxon>
        <taxon>Troglotrematidae</taxon>
        <taxon>Paragonimus</taxon>
    </lineage>
</organism>
<comment type="caution">
    <text evidence="3">The sequence shown here is derived from an EMBL/GenBank/DDBJ whole genome shotgun (WGS) entry which is preliminary data.</text>
</comment>
<name>A0A8J4SPK5_9TREM</name>
<dbReference type="GO" id="GO:0016887">
    <property type="term" value="F:ATP hydrolysis activity"/>
    <property type="evidence" value="ECO:0007669"/>
    <property type="project" value="TreeGrafter"/>
</dbReference>
<dbReference type="GO" id="GO:0140658">
    <property type="term" value="F:ATP-dependent chromatin remodeler activity"/>
    <property type="evidence" value="ECO:0007669"/>
    <property type="project" value="TreeGrafter"/>
</dbReference>
<gene>
    <name evidence="3" type="ORF">PHET_05181</name>
</gene>
<evidence type="ECO:0000259" key="2">
    <source>
        <dbReference type="Pfam" id="PF00271"/>
    </source>
</evidence>
<dbReference type="GO" id="GO:0042393">
    <property type="term" value="F:histone binding"/>
    <property type="evidence" value="ECO:0007669"/>
    <property type="project" value="TreeGrafter"/>
</dbReference>
<evidence type="ECO:0000256" key="1">
    <source>
        <dbReference type="ARBA" id="ARBA00023242"/>
    </source>
</evidence>
<proteinExistence type="predicted"/>
<dbReference type="GO" id="GO:0000785">
    <property type="term" value="C:chromatin"/>
    <property type="evidence" value="ECO:0007669"/>
    <property type="project" value="TreeGrafter"/>
</dbReference>
<dbReference type="AlphaFoldDB" id="A0A8J4SPK5"/>
<dbReference type="Proteomes" id="UP000748531">
    <property type="component" value="Unassembled WGS sequence"/>
</dbReference>
<sequence length="142" mass="16064">MNRAYESNEFHKASWELELMAKVPNKLFDMNVVLVFTQMTKMLDILEDLDSEKCERIQCANTHQLSQGANRFDALVPSCIVFLSSTDSGDVSISLGSADSVIKNDPDWSSRNEKQVSSHTHRITQASKVTTICLVARCFFHY</sequence>